<dbReference type="GO" id="GO:0003677">
    <property type="term" value="F:DNA binding"/>
    <property type="evidence" value="ECO:0007669"/>
    <property type="project" value="UniProtKB-UniRule"/>
</dbReference>
<evidence type="ECO:0000256" key="5">
    <source>
        <dbReference type="SAM" id="MobiDB-lite"/>
    </source>
</evidence>
<dbReference type="Proteomes" id="UP000253529">
    <property type="component" value="Unassembled WGS sequence"/>
</dbReference>
<dbReference type="PRINTS" id="PR00455">
    <property type="entry name" value="HTHTETR"/>
</dbReference>
<reference evidence="7 8" key="1">
    <citation type="submission" date="2018-06" db="EMBL/GenBank/DDBJ databases">
        <title>Genomic Encyclopedia of Type Strains, Phase IV (KMG-IV): sequencing the most valuable type-strain genomes for metagenomic binning, comparative biology and taxonomic classification.</title>
        <authorList>
            <person name="Goeker M."/>
        </authorList>
    </citation>
    <scope>NUCLEOTIDE SEQUENCE [LARGE SCALE GENOMIC DNA]</scope>
    <source>
        <strain evidence="7 8">DSM 24875</strain>
    </source>
</reference>
<dbReference type="RefSeq" id="WP_113887652.1">
    <property type="nucleotide sequence ID" value="NZ_QNRK01000002.1"/>
</dbReference>
<dbReference type="Pfam" id="PF16925">
    <property type="entry name" value="TetR_C_13"/>
    <property type="match status" value="1"/>
</dbReference>
<dbReference type="EMBL" id="QNRK01000002">
    <property type="protein sequence ID" value="RBP17702.1"/>
    <property type="molecule type" value="Genomic_DNA"/>
</dbReference>
<dbReference type="OrthoDB" id="9811084at2"/>
<protein>
    <submittedName>
        <fullName evidence="7">TetR family transcriptional regulator</fullName>
    </submittedName>
</protein>
<dbReference type="Pfam" id="PF00440">
    <property type="entry name" value="TetR_N"/>
    <property type="match status" value="1"/>
</dbReference>
<comment type="caution">
    <text evidence="7">The sequence shown here is derived from an EMBL/GenBank/DDBJ whole genome shotgun (WGS) entry which is preliminary data.</text>
</comment>
<feature type="region of interest" description="Disordered" evidence="5">
    <location>
        <begin position="213"/>
        <end position="233"/>
    </location>
</feature>
<dbReference type="PROSITE" id="PS50977">
    <property type="entry name" value="HTH_TETR_2"/>
    <property type="match status" value="1"/>
</dbReference>
<dbReference type="InterPro" id="IPR009057">
    <property type="entry name" value="Homeodomain-like_sf"/>
</dbReference>
<feature type="DNA-binding region" description="H-T-H motif" evidence="4">
    <location>
        <begin position="42"/>
        <end position="61"/>
    </location>
</feature>
<evidence type="ECO:0000313" key="8">
    <source>
        <dbReference type="Proteomes" id="UP000253529"/>
    </source>
</evidence>
<proteinExistence type="predicted"/>
<keyword evidence="1" id="KW-0805">Transcription regulation</keyword>
<keyword evidence="2 4" id="KW-0238">DNA-binding</keyword>
<dbReference type="AlphaFoldDB" id="A0A366FSR1"/>
<evidence type="ECO:0000313" key="7">
    <source>
        <dbReference type="EMBL" id="RBP17702.1"/>
    </source>
</evidence>
<dbReference type="PANTHER" id="PTHR47506">
    <property type="entry name" value="TRANSCRIPTIONAL REGULATORY PROTEIN"/>
    <property type="match status" value="1"/>
</dbReference>
<evidence type="ECO:0000256" key="1">
    <source>
        <dbReference type="ARBA" id="ARBA00023015"/>
    </source>
</evidence>
<dbReference type="SUPFAM" id="SSF48498">
    <property type="entry name" value="Tetracyclin repressor-like, C-terminal domain"/>
    <property type="match status" value="1"/>
</dbReference>
<evidence type="ECO:0000256" key="3">
    <source>
        <dbReference type="ARBA" id="ARBA00023163"/>
    </source>
</evidence>
<dbReference type="SUPFAM" id="SSF46689">
    <property type="entry name" value="Homeodomain-like"/>
    <property type="match status" value="1"/>
</dbReference>
<accession>A0A366FSR1</accession>
<organism evidence="7 8">
    <name type="scientific">Roseiarcus fermentans</name>
    <dbReference type="NCBI Taxonomy" id="1473586"/>
    <lineage>
        <taxon>Bacteria</taxon>
        <taxon>Pseudomonadati</taxon>
        <taxon>Pseudomonadota</taxon>
        <taxon>Alphaproteobacteria</taxon>
        <taxon>Hyphomicrobiales</taxon>
        <taxon>Roseiarcaceae</taxon>
        <taxon>Roseiarcus</taxon>
    </lineage>
</organism>
<sequence>MPQPAARASTPTAKATAFRASGEKLLDAAVHVIRSKGYSAARVEDICAEAGLTKGAFFHHFPSKEACAVAAAGHFAAMADALFDAAPYAGLADPRARVLGYVDFRKAILRGDLAQFTCLLGTMVQEAYDTHPGLRAACDRYIAAHAERLEEDLAEAKRRHAPDADWTPKSAALFSQAVLQGAFVLAKAQHGSQVAADCLDHLKRYFETLLPERPDGRAEGAGEGAGADARAPA</sequence>
<dbReference type="InterPro" id="IPR011075">
    <property type="entry name" value="TetR_C"/>
</dbReference>
<feature type="domain" description="HTH tetR-type" evidence="6">
    <location>
        <begin position="19"/>
        <end position="79"/>
    </location>
</feature>
<keyword evidence="8" id="KW-1185">Reference proteome</keyword>
<evidence type="ECO:0000256" key="2">
    <source>
        <dbReference type="ARBA" id="ARBA00023125"/>
    </source>
</evidence>
<evidence type="ECO:0000256" key="4">
    <source>
        <dbReference type="PROSITE-ProRule" id="PRU00335"/>
    </source>
</evidence>
<gene>
    <name evidence="7" type="ORF">DFR50_102194</name>
</gene>
<dbReference type="InterPro" id="IPR036271">
    <property type="entry name" value="Tet_transcr_reg_TetR-rel_C_sf"/>
</dbReference>
<dbReference type="PANTHER" id="PTHR47506:SF1">
    <property type="entry name" value="HTH-TYPE TRANSCRIPTIONAL REGULATOR YJDC"/>
    <property type="match status" value="1"/>
</dbReference>
<dbReference type="Gene3D" id="1.10.357.10">
    <property type="entry name" value="Tetracycline Repressor, domain 2"/>
    <property type="match status" value="1"/>
</dbReference>
<evidence type="ECO:0000259" key="6">
    <source>
        <dbReference type="PROSITE" id="PS50977"/>
    </source>
</evidence>
<name>A0A366FSR1_9HYPH</name>
<dbReference type="InterPro" id="IPR001647">
    <property type="entry name" value="HTH_TetR"/>
</dbReference>
<keyword evidence="3" id="KW-0804">Transcription</keyword>